<dbReference type="GO" id="GO:0005739">
    <property type="term" value="C:mitochondrion"/>
    <property type="evidence" value="ECO:0007669"/>
    <property type="project" value="UniProtKB-SubCell"/>
</dbReference>
<feature type="region of interest" description="Disordered" evidence="14">
    <location>
        <begin position="1"/>
        <end position="50"/>
    </location>
</feature>
<keyword evidence="17" id="KW-1185">Reference proteome</keyword>
<dbReference type="PANTHER" id="PTHR13453:SF1">
    <property type="entry name" value="KAT8 REGULATORY NSL COMPLEX SUBUNIT 2"/>
    <property type="match status" value="1"/>
</dbReference>
<dbReference type="GO" id="GO:0006325">
    <property type="term" value="P:chromatin organization"/>
    <property type="evidence" value="ECO:0007669"/>
    <property type="project" value="UniProtKB-KW"/>
</dbReference>
<evidence type="ECO:0000256" key="6">
    <source>
        <dbReference type="ARBA" id="ARBA00022843"/>
    </source>
</evidence>
<name>A0A5P1FK40_ASPOF</name>
<dbReference type="EMBL" id="CM007382">
    <property type="protein sequence ID" value="ONK77777.1"/>
    <property type="molecule type" value="Genomic_DNA"/>
</dbReference>
<reference evidence="17" key="1">
    <citation type="journal article" date="2017" name="Nat. Commun.">
        <title>The asparagus genome sheds light on the origin and evolution of a young Y chromosome.</title>
        <authorList>
            <person name="Harkess A."/>
            <person name="Zhou J."/>
            <person name="Xu C."/>
            <person name="Bowers J.E."/>
            <person name="Van der Hulst R."/>
            <person name="Ayyampalayam S."/>
            <person name="Mercati F."/>
            <person name="Riccardi P."/>
            <person name="McKain M.R."/>
            <person name="Kakrana A."/>
            <person name="Tang H."/>
            <person name="Ray J."/>
            <person name="Groenendijk J."/>
            <person name="Arikit S."/>
            <person name="Mathioni S.M."/>
            <person name="Nakano M."/>
            <person name="Shan H."/>
            <person name="Telgmann-Rauber A."/>
            <person name="Kanno A."/>
            <person name="Yue Z."/>
            <person name="Chen H."/>
            <person name="Li W."/>
            <person name="Chen Y."/>
            <person name="Xu X."/>
            <person name="Zhang Y."/>
            <person name="Luo S."/>
            <person name="Chen H."/>
            <person name="Gao J."/>
            <person name="Mao Z."/>
            <person name="Pires J.C."/>
            <person name="Luo M."/>
            <person name="Kudrna D."/>
            <person name="Wing R.A."/>
            <person name="Meyers B.C."/>
            <person name="Yi K."/>
            <person name="Kong H."/>
            <person name="Lavrijsen P."/>
            <person name="Sunseri F."/>
            <person name="Falavigna A."/>
            <person name="Ye Y."/>
            <person name="Leebens-Mack J.H."/>
            <person name="Chen G."/>
        </authorList>
    </citation>
    <scope>NUCLEOTIDE SEQUENCE [LARGE SCALE GENOMIC DNA]</scope>
    <source>
        <strain evidence="17">cv. DH0086</strain>
    </source>
</reference>
<dbReference type="AlphaFoldDB" id="A0A5P1FK40"/>
<dbReference type="InterPro" id="IPR026316">
    <property type="entry name" value="NSL2"/>
</dbReference>
<feature type="domain" description="KANL2-like probable zinc-finger" evidence="15">
    <location>
        <begin position="112"/>
        <end position="175"/>
    </location>
</feature>
<comment type="subunit">
    <text evidence="13">Component of the NSL complex at least composed of KAT8/MOF, KANSL1, KANSL2, KANSL3, MCRS1, PHF20, OGT1/OGT, WDR5 and HCFC1.</text>
</comment>
<keyword evidence="7" id="KW-0156">Chromatin regulator</keyword>
<accession>A0A5P1FK40</accession>
<keyword evidence="9" id="KW-0539">Nucleus</keyword>
<dbReference type="OrthoDB" id="677315at2759"/>
<evidence type="ECO:0000256" key="3">
    <source>
        <dbReference type="ARBA" id="ARBA00015508"/>
    </source>
</evidence>
<proteinExistence type="predicted"/>
<evidence type="ECO:0000313" key="16">
    <source>
        <dbReference type="EMBL" id="ONK77777.1"/>
    </source>
</evidence>
<evidence type="ECO:0000256" key="10">
    <source>
        <dbReference type="ARBA" id="ARBA00032947"/>
    </source>
</evidence>
<protein>
    <recommendedName>
        <fullName evidence="3">KAT8 regulatory NSL complex subunit 2</fullName>
    </recommendedName>
    <alternativeName>
        <fullName evidence="11">NSL complex protein NSL2</fullName>
    </alternativeName>
    <alternativeName>
        <fullName evidence="10">Non-specific lethal 2 homolog</fullName>
    </alternativeName>
</protein>
<evidence type="ECO:0000256" key="12">
    <source>
        <dbReference type="ARBA" id="ARBA00093359"/>
    </source>
</evidence>
<evidence type="ECO:0000256" key="1">
    <source>
        <dbReference type="ARBA" id="ARBA00004123"/>
    </source>
</evidence>
<keyword evidence="6" id="KW-0832">Ubl conjugation</keyword>
<comment type="subcellular location">
    <subcellularLocation>
        <location evidence="2">Mitochondrion</location>
    </subcellularLocation>
    <subcellularLocation>
        <location evidence="1">Nucleus</location>
    </subcellularLocation>
</comment>
<evidence type="ECO:0000256" key="14">
    <source>
        <dbReference type="SAM" id="MobiDB-lite"/>
    </source>
</evidence>
<dbReference type="GO" id="GO:0005634">
    <property type="term" value="C:nucleus"/>
    <property type="evidence" value="ECO:0007669"/>
    <property type="project" value="UniProtKB-SubCell"/>
</dbReference>
<evidence type="ECO:0000259" key="15">
    <source>
        <dbReference type="Pfam" id="PF13891"/>
    </source>
</evidence>
<evidence type="ECO:0000256" key="13">
    <source>
        <dbReference type="ARBA" id="ARBA00093543"/>
    </source>
</evidence>
<dbReference type="Pfam" id="PF13891">
    <property type="entry name" value="zf-C3HC3H_KANSL2"/>
    <property type="match status" value="1"/>
</dbReference>
<keyword evidence="4" id="KW-1017">Isopeptide bond</keyword>
<dbReference type="GO" id="GO:0044545">
    <property type="term" value="C:NSL complex"/>
    <property type="evidence" value="ECO:0007669"/>
    <property type="project" value="TreeGrafter"/>
</dbReference>
<dbReference type="Gramene" id="ONK77777">
    <property type="protein sequence ID" value="ONK77777"/>
    <property type="gene ID" value="A4U43_C02F10420"/>
</dbReference>
<evidence type="ECO:0000256" key="4">
    <source>
        <dbReference type="ARBA" id="ARBA00022499"/>
    </source>
</evidence>
<sequence length="233" mass="26016">MPMAMGSSASGNGIKLKKDKEPLFSTPNPNPNPNPMPTGDGSSGDAAALSRAEVLSRRSLRAKQLARVYRRHYWSLIEEIRVKHRDYYWEFGKSPLEEENENGNEEGERKRCGFSGCKSKAMPLTRFCHQHILADGKQTLYKPCGFATKSAQSVHITCGKPVLRSTVPCLCPVHFQRIQKQISQALKKAGVSSSNKAPPKFHVLVSECVRQIQARRRKLLNAEVNADKVNNDN</sequence>
<gene>
    <name evidence="16" type="ORF">A4U43_C02F10420</name>
</gene>
<comment type="function">
    <text evidence="12">Non-catalytic component of the NSL histone acetyltransferase complex, a multiprotein complex that mediates histone H4 acetylation at 'Lys-5'- and 'Lys-8' (H4K5ac and H4K8ac) at transcription start sites and promotes transcription initiation. Required for NSL complex stability and for transcription of intraciliary transport genes in both ciliated and non-ciliated cells by regulating histone H4 acetylation at 'Lys-5'- and 'Lys-12' (H4K5ac and H4K12ac). This is necessary for cilium assembly in ciliated cells and for organization of the microtubule cytoskeleton in non-ciliated cells. Required within the NSL complex to maintain nuclear architecture stability by promoting KAT8-mediated acetylation of lamin LMNA.</text>
</comment>
<dbReference type="Proteomes" id="UP000243459">
    <property type="component" value="Chromosome 2"/>
</dbReference>
<dbReference type="OMA" id="CGHIMVK"/>
<evidence type="ECO:0000256" key="9">
    <source>
        <dbReference type="ARBA" id="ARBA00023242"/>
    </source>
</evidence>
<dbReference type="InterPro" id="IPR025927">
    <property type="entry name" value="Znf_KANL2-like"/>
</dbReference>
<evidence type="ECO:0000256" key="2">
    <source>
        <dbReference type="ARBA" id="ARBA00004173"/>
    </source>
</evidence>
<evidence type="ECO:0000313" key="17">
    <source>
        <dbReference type="Proteomes" id="UP000243459"/>
    </source>
</evidence>
<evidence type="ECO:0000256" key="8">
    <source>
        <dbReference type="ARBA" id="ARBA00023128"/>
    </source>
</evidence>
<organism evidence="16 17">
    <name type="scientific">Asparagus officinalis</name>
    <name type="common">Garden asparagus</name>
    <dbReference type="NCBI Taxonomy" id="4686"/>
    <lineage>
        <taxon>Eukaryota</taxon>
        <taxon>Viridiplantae</taxon>
        <taxon>Streptophyta</taxon>
        <taxon>Embryophyta</taxon>
        <taxon>Tracheophyta</taxon>
        <taxon>Spermatophyta</taxon>
        <taxon>Magnoliopsida</taxon>
        <taxon>Liliopsida</taxon>
        <taxon>Asparagales</taxon>
        <taxon>Asparagaceae</taxon>
        <taxon>Asparagoideae</taxon>
        <taxon>Asparagus</taxon>
    </lineage>
</organism>
<keyword evidence="5" id="KW-0597">Phosphoprotein</keyword>
<evidence type="ECO:0000256" key="7">
    <source>
        <dbReference type="ARBA" id="ARBA00022853"/>
    </source>
</evidence>
<keyword evidence="8" id="KW-0496">Mitochondrion</keyword>
<dbReference type="PANTHER" id="PTHR13453">
    <property type="entry name" value="KAT8 REGULATORY NSL COMPLEX SUBUNIT 2"/>
    <property type="match status" value="1"/>
</dbReference>
<evidence type="ECO:0000256" key="11">
    <source>
        <dbReference type="ARBA" id="ARBA00033378"/>
    </source>
</evidence>
<evidence type="ECO:0000256" key="5">
    <source>
        <dbReference type="ARBA" id="ARBA00022553"/>
    </source>
</evidence>